<sequence length="128" mass="15393">MSTNENQKIELFEEFYEWLKTDGLKPKKSERLHKRKIFASLLASDKMTIDNFNDFLKDRNSTAYIKQVKEDEITLIGELIGKKIKYKSAEYEIKNMEFLENEFLIITEKIKMKIPYEKFEEIKKEIII</sequence>
<reference evidence="1 2" key="1">
    <citation type="submission" date="2017-10" db="EMBL/GenBank/DDBJ databases">
        <title>Genomics of the genus Arcobacter.</title>
        <authorList>
            <person name="Perez-Cataluna A."/>
            <person name="Figueras M.J."/>
        </authorList>
    </citation>
    <scope>NUCLEOTIDE SEQUENCE [LARGE SCALE GENOMIC DNA]</scope>
    <source>
        <strain evidence="1 2">DSM 24636</strain>
    </source>
</reference>
<name>A0A4Q0Y3Q3_9BACT</name>
<dbReference type="RefSeq" id="WP_129082148.1">
    <property type="nucleotide sequence ID" value="NZ_CP041070.1"/>
</dbReference>
<evidence type="ECO:0000313" key="2">
    <source>
        <dbReference type="Proteomes" id="UP000290191"/>
    </source>
</evidence>
<comment type="caution">
    <text evidence="1">The sequence shown here is derived from an EMBL/GenBank/DDBJ whole genome shotgun (WGS) entry which is preliminary data.</text>
</comment>
<dbReference type="AlphaFoldDB" id="A0A4Q0Y3Q3"/>
<evidence type="ECO:0000313" key="1">
    <source>
        <dbReference type="EMBL" id="RXJ62881.1"/>
    </source>
</evidence>
<dbReference type="Proteomes" id="UP000290191">
    <property type="component" value="Unassembled WGS sequence"/>
</dbReference>
<gene>
    <name evidence="1" type="ORF">CRV06_08585</name>
</gene>
<dbReference type="OrthoDB" id="5346822at2"/>
<keyword evidence="2" id="KW-1185">Reference proteome</keyword>
<dbReference type="EMBL" id="PDKO01000006">
    <property type="protein sequence ID" value="RXJ62881.1"/>
    <property type="molecule type" value="Genomic_DNA"/>
</dbReference>
<proteinExistence type="predicted"/>
<accession>A0A4Q0Y3Q3</accession>
<organism evidence="1 2">
    <name type="scientific">Halarcobacter anaerophilus</name>
    <dbReference type="NCBI Taxonomy" id="877500"/>
    <lineage>
        <taxon>Bacteria</taxon>
        <taxon>Pseudomonadati</taxon>
        <taxon>Campylobacterota</taxon>
        <taxon>Epsilonproteobacteria</taxon>
        <taxon>Campylobacterales</taxon>
        <taxon>Arcobacteraceae</taxon>
        <taxon>Halarcobacter</taxon>
    </lineage>
</organism>
<protein>
    <submittedName>
        <fullName evidence="1">Uncharacterized protein</fullName>
    </submittedName>
</protein>